<accession>A0AAN6WAU1</accession>
<feature type="compositionally biased region" description="Low complexity" evidence="6">
    <location>
        <begin position="18"/>
        <end position="37"/>
    </location>
</feature>
<organism evidence="9 10">
    <name type="scientific">Triangularia setosa</name>
    <dbReference type="NCBI Taxonomy" id="2587417"/>
    <lineage>
        <taxon>Eukaryota</taxon>
        <taxon>Fungi</taxon>
        <taxon>Dikarya</taxon>
        <taxon>Ascomycota</taxon>
        <taxon>Pezizomycotina</taxon>
        <taxon>Sordariomycetes</taxon>
        <taxon>Sordariomycetidae</taxon>
        <taxon>Sordariales</taxon>
        <taxon>Podosporaceae</taxon>
        <taxon>Triangularia</taxon>
    </lineage>
</organism>
<reference evidence="9" key="1">
    <citation type="journal article" date="2023" name="Mol. Phylogenet. Evol.">
        <title>Genome-scale phylogeny and comparative genomics of the fungal order Sordariales.</title>
        <authorList>
            <person name="Hensen N."/>
            <person name="Bonometti L."/>
            <person name="Westerberg I."/>
            <person name="Brannstrom I.O."/>
            <person name="Guillou S."/>
            <person name="Cros-Aarteil S."/>
            <person name="Calhoun S."/>
            <person name="Haridas S."/>
            <person name="Kuo A."/>
            <person name="Mondo S."/>
            <person name="Pangilinan J."/>
            <person name="Riley R."/>
            <person name="LaButti K."/>
            <person name="Andreopoulos B."/>
            <person name="Lipzen A."/>
            <person name="Chen C."/>
            <person name="Yan M."/>
            <person name="Daum C."/>
            <person name="Ng V."/>
            <person name="Clum A."/>
            <person name="Steindorff A."/>
            <person name="Ohm R.A."/>
            <person name="Martin F."/>
            <person name="Silar P."/>
            <person name="Natvig D.O."/>
            <person name="Lalanne C."/>
            <person name="Gautier V."/>
            <person name="Ament-Velasquez S.L."/>
            <person name="Kruys A."/>
            <person name="Hutchinson M.I."/>
            <person name="Powell A.J."/>
            <person name="Barry K."/>
            <person name="Miller A.N."/>
            <person name="Grigoriev I.V."/>
            <person name="Debuchy R."/>
            <person name="Gladieux P."/>
            <person name="Hiltunen Thoren M."/>
            <person name="Johannesson H."/>
        </authorList>
    </citation>
    <scope>NUCLEOTIDE SEQUENCE</scope>
    <source>
        <strain evidence="9">CBS 892.96</strain>
    </source>
</reference>
<evidence type="ECO:0000256" key="1">
    <source>
        <dbReference type="ARBA" id="ARBA00004123"/>
    </source>
</evidence>
<feature type="compositionally biased region" description="Polar residues" evidence="6">
    <location>
        <begin position="529"/>
        <end position="540"/>
    </location>
</feature>
<dbReference type="EMBL" id="MU866139">
    <property type="protein sequence ID" value="KAK4178421.1"/>
    <property type="molecule type" value="Genomic_DNA"/>
</dbReference>
<dbReference type="Proteomes" id="UP001302321">
    <property type="component" value="Unassembled WGS sequence"/>
</dbReference>
<evidence type="ECO:0000259" key="8">
    <source>
        <dbReference type="Pfam" id="PF08600"/>
    </source>
</evidence>
<evidence type="ECO:0000256" key="3">
    <source>
        <dbReference type="ARBA" id="ARBA00022771"/>
    </source>
</evidence>
<keyword evidence="5" id="KW-0539">Nucleus</keyword>
<proteinExistence type="predicted"/>
<feature type="domain" description="NuBaID C-terminal" evidence="8">
    <location>
        <begin position="329"/>
        <end position="436"/>
    </location>
</feature>
<keyword evidence="10" id="KW-1185">Reference proteome</keyword>
<dbReference type="GO" id="GO:0008270">
    <property type="term" value="F:zinc ion binding"/>
    <property type="evidence" value="ECO:0007669"/>
    <property type="project" value="UniProtKB-KW"/>
</dbReference>
<dbReference type="PANTHER" id="PTHR15835:SF6">
    <property type="entry name" value="ZINC FINGER C3HC-TYPE PROTEIN 1"/>
    <property type="match status" value="1"/>
</dbReference>
<feature type="compositionally biased region" description="Low complexity" evidence="6">
    <location>
        <begin position="121"/>
        <end position="133"/>
    </location>
</feature>
<feature type="domain" description="C3HC-type" evidence="7">
    <location>
        <begin position="150"/>
        <end position="285"/>
    </location>
</feature>
<feature type="compositionally biased region" description="Polar residues" evidence="6">
    <location>
        <begin position="74"/>
        <end position="113"/>
    </location>
</feature>
<feature type="region of interest" description="Disordered" evidence="6">
    <location>
        <begin position="14"/>
        <end position="150"/>
    </location>
</feature>
<evidence type="ECO:0000256" key="5">
    <source>
        <dbReference type="ARBA" id="ARBA00023242"/>
    </source>
</evidence>
<evidence type="ECO:0000256" key="2">
    <source>
        <dbReference type="ARBA" id="ARBA00022723"/>
    </source>
</evidence>
<feature type="compositionally biased region" description="Basic and acidic residues" evidence="6">
    <location>
        <begin position="135"/>
        <end position="150"/>
    </location>
</feature>
<evidence type="ECO:0000259" key="7">
    <source>
        <dbReference type="Pfam" id="PF07967"/>
    </source>
</evidence>
<dbReference type="Pfam" id="PF08600">
    <property type="entry name" value="NuBaID_C"/>
    <property type="match status" value="1"/>
</dbReference>
<dbReference type="Pfam" id="PF07967">
    <property type="entry name" value="zf-C3HC"/>
    <property type="match status" value="1"/>
</dbReference>
<dbReference type="AlphaFoldDB" id="A0AAN6WAU1"/>
<comment type="caution">
    <text evidence="9">The sequence shown here is derived from an EMBL/GenBank/DDBJ whole genome shotgun (WGS) entry which is preliminary data.</text>
</comment>
<evidence type="ECO:0000313" key="10">
    <source>
        <dbReference type="Proteomes" id="UP001302321"/>
    </source>
</evidence>
<dbReference type="PANTHER" id="PTHR15835">
    <property type="entry name" value="NUCLEAR-INTERACTING PARTNER OF ALK"/>
    <property type="match status" value="1"/>
</dbReference>
<dbReference type="InterPro" id="IPR012935">
    <property type="entry name" value="NuBaID_N"/>
</dbReference>
<name>A0AAN6WAU1_9PEZI</name>
<evidence type="ECO:0000313" key="9">
    <source>
        <dbReference type="EMBL" id="KAK4178421.1"/>
    </source>
</evidence>
<evidence type="ECO:0000256" key="6">
    <source>
        <dbReference type="SAM" id="MobiDB-lite"/>
    </source>
</evidence>
<keyword evidence="2" id="KW-0479">Metal-binding</keyword>
<dbReference type="InterPro" id="IPR013909">
    <property type="entry name" value="NuBaID_C"/>
</dbReference>
<feature type="compositionally biased region" description="Basic and acidic residues" evidence="6">
    <location>
        <begin position="494"/>
        <end position="505"/>
    </location>
</feature>
<reference evidence="9" key="2">
    <citation type="submission" date="2023-05" db="EMBL/GenBank/DDBJ databases">
        <authorList>
            <consortium name="Lawrence Berkeley National Laboratory"/>
            <person name="Steindorff A."/>
            <person name="Hensen N."/>
            <person name="Bonometti L."/>
            <person name="Westerberg I."/>
            <person name="Brannstrom I.O."/>
            <person name="Guillou S."/>
            <person name="Cros-Aarteil S."/>
            <person name="Calhoun S."/>
            <person name="Haridas S."/>
            <person name="Kuo A."/>
            <person name="Mondo S."/>
            <person name="Pangilinan J."/>
            <person name="Riley R."/>
            <person name="Labutti K."/>
            <person name="Andreopoulos B."/>
            <person name="Lipzen A."/>
            <person name="Chen C."/>
            <person name="Yanf M."/>
            <person name="Daum C."/>
            <person name="Ng V."/>
            <person name="Clum A."/>
            <person name="Ohm R."/>
            <person name="Martin F."/>
            <person name="Silar P."/>
            <person name="Natvig D."/>
            <person name="Lalanne C."/>
            <person name="Gautier V."/>
            <person name="Ament-Velasquez S.L."/>
            <person name="Kruys A."/>
            <person name="Hutchinson M.I."/>
            <person name="Powell A.J."/>
            <person name="Barry K."/>
            <person name="Miller A.N."/>
            <person name="Grigoriev I.V."/>
            <person name="Debuchy R."/>
            <person name="Gladieux P."/>
            <person name="Thoren M.H."/>
            <person name="Johannesson H."/>
        </authorList>
    </citation>
    <scope>NUCLEOTIDE SEQUENCE</scope>
    <source>
        <strain evidence="9">CBS 892.96</strain>
    </source>
</reference>
<feature type="compositionally biased region" description="Acidic residues" evidence="6">
    <location>
        <begin position="481"/>
        <end position="493"/>
    </location>
</feature>
<feature type="region of interest" description="Disordered" evidence="6">
    <location>
        <begin position="442"/>
        <end position="540"/>
    </location>
</feature>
<sequence length="540" mass="59248">MNATVKRKFNALVQGIGNSSPSSTTPSSNENTTTATAIDPASPLSVRSTPGLGLTRTMTTEDILSKKRRVGGTPTPSRFATPQAQRSTILNSSPGSSIRLTNNAGGSTTTISNVILRKFTPGGSPAPRGSSPSVKGEDKKERKQPPKYCPADRGELLRRLATFQELTDWTPKPERISEIEWAKRGWVCLGKERVRCTLCERELVVKIGRGREVEGEIGREMEEGVVGRYEELMREGGHGEGCLWRGRGCEDSLLRLPLPNSKWALTGLRERYAELCGRRDFLPYEFNLRLPEGLDLEAVIEWLPRTFFTEGGAASEGGKGKEGEVNRPALALALMGWQGLTNPRLNNAPIPNSASCHTCLRRLGLWMFRSRQINPETNEILEPAPMDHLDPVREHRFFCPWKNGEVQRNPGAKLLPRGVKEKPAWEVLLEVLKNESFIRERVEGSSGGQHGRSKSSAAAVGTAKTPERPRPTTAGGAPREDGEDGGDGQEEDEEARKKKDQDVMSRLRRVKSLFNTKGGKLSKRLGSSRPGTSGSIAPGE</sequence>
<comment type="subcellular location">
    <subcellularLocation>
        <location evidence="1">Nucleus</location>
    </subcellularLocation>
</comment>
<dbReference type="GO" id="GO:0005634">
    <property type="term" value="C:nucleus"/>
    <property type="evidence" value="ECO:0007669"/>
    <property type="project" value="UniProtKB-SubCell"/>
</dbReference>
<evidence type="ECO:0000256" key="4">
    <source>
        <dbReference type="ARBA" id="ARBA00022833"/>
    </source>
</evidence>
<keyword evidence="3" id="KW-0863">Zinc-finger</keyword>
<keyword evidence="4" id="KW-0862">Zinc</keyword>
<gene>
    <name evidence="9" type="ORF">QBC36DRAFT_209483</name>
</gene>
<protein>
    <submittedName>
        <fullName evidence="9">C3HC zinc finger-like-domain-containing protein</fullName>
    </submittedName>
</protein>